<organism evidence="2 3">
    <name type="scientific">Leucobacter massiliensis</name>
    <dbReference type="NCBI Taxonomy" id="1686285"/>
    <lineage>
        <taxon>Bacteria</taxon>
        <taxon>Bacillati</taxon>
        <taxon>Actinomycetota</taxon>
        <taxon>Actinomycetes</taxon>
        <taxon>Micrococcales</taxon>
        <taxon>Microbacteriaceae</taxon>
        <taxon>Leucobacter</taxon>
    </lineage>
</organism>
<accession>A0A2S9QMR0</accession>
<feature type="region of interest" description="Disordered" evidence="1">
    <location>
        <begin position="321"/>
        <end position="443"/>
    </location>
</feature>
<evidence type="ECO:0000313" key="2">
    <source>
        <dbReference type="EMBL" id="PRI10881.1"/>
    </source>
</evidence>
<keyword evidence="3" id="KW-1185">Reference proteome</keyword>
<feature type="compositionally biased region" description="Pro residues" evidence="1">
    <location>
        <begin position="322"/>
        <end position="336"/>
    </location>
</feature>
<comment type="caution">
    <text evidence="2">The sequence shown here is derived from an EMBL/GenBank/DDBJ whole genome shotgun (WGS) entry which is preliminary data.</text>
</comment>
<feature type="compositionally biased region" description="Basic and acidic residues" evidence="1">
    <location>
        <begin position="413"/>
        <end position="429"/>
    </location>
</feature>
<reference evidence="2 3" key="1">
    <citation type="journal article" date="2017" name="New Microbes New Infect">
        <title>Genome sequence of 'Leucobacter massiliensis' sp. nov. isolated from human pharynx after travel to the 2014 Hajj.</title>
        <authorList>
            <person name="Leangapichart T."/>
            <person name="Gautret P."/>
            <person name="Nguyen T.T."/>
            <person name="Armstrong N."/>
            <person name="Rolain J.M."/>
        </authorList>
    </citation>
    <scope>NUCLEOTIDE SEQUENCE [LARGE SCALE GENOMIC DNA]</scope>
    <source>
        <strain evidence="2 3">122RC15</strain>
    </source>
</reference>
<feature type="compositionally biased region" description="Low complexity" evidence="1">
    <location>
        <begin position="430"/>
        <end position="443"/>
    </location>
</feature>
<dbReference type="EMBL" id="MWZD01000017">
    <property type="protein sequence ID" value="PRI10881.1"/>
    <property type="molecule type" value="Genomic_DNA"/>
</dbReference>
<dbReference type="OrthoDB" id="4900148at2"/>
<sequence length="443" mass="48045">MASSAMSPTTSTGRGCNYMVRGTAHDGSGEPRAVYVGGVGGIIPAVAPGQFAAIRRRFGNEGAKRQGIMGYISFSREELDPDDPDAGLKALRIGQRLVNKQYPGHPALLAVQRDGVGGLWHVHFLVSAVSDRDAVHIYRRKPRKGEQPEPDGLIEQQDARAAGRAVSSAMTNAWRLQHTVDSVLADEEFMQSIGLTAYDNEALMEERRVGMADRATAAELEDQHAGNDWRAHLRAVVADAQAEATSLDEYRDLLSARGIELKTRKSKTGTDFGDGVPVNFSYRLTDALGKQRNARAGGRDGIGDELGSAATLARIEQNIAPQPQPQPQPQSLPAPTPALQQAAPSFSSGLAGLRRQRDEEEHEAQTVERVAAYESPSEAVEAPEVSTAPPKATKAVSGPPVKPRRRPAPFVVETDRERLAREMREERQQPRPQTPAEQYGFGE</sequence>
<dbReference type="AlphaFoldDB" id="A0A2S9QMR0"/>
<evidence type="ECO:0008006" key="4">
    <source>
        <dbReference type="Google" id="ProtNLM"/>
    </source>
</evidence>
<name>A0A2S9QMR0_9MICO</name>
<dbReference type="Proteomes" id="UP000238650">
    <property type="component" value="Unassembled WGS sequence"/>
</dbReference>
<evidence type="ECO:0000313" key="3">
    <source>
        <dbReference type="Proteomes" id="UP000238650"/>
    </source>
</evidence>
<evidence type="ECO:0000256" key="1">
    <source>
        <dbReference type="SAM" id="MobiDB-lite"/>
    </source>
</evidence>
<protein>
    <recommendedName>
        <fullName evidence="4">Relaxase</fullName>
    </recommendedName>
</protein>
<gene>
    <name evidence="2" type="ORF">B4915_08305</name>
</gene>
<feature type="compositionally biased region" description="Basic and acidic residues" evidence="1">
    <location>
        <begin position="355"/>
        <end position="366"/>
    </location>
</feature>
<proteinExistence type="predicted"/>